<dbReference type="Pfam" id="PF04616">
    <property type="entry name" value="Glyco_hydro_43"/>
    <property type="match status" value="1"/>
</dbReference>
<evidence type="ECO:0000256" key="2">
    <source>
        <dbReference type="ARBA" id="ARBA00022801"/>
    </source>
</evidence>
<gene>
    <name evidence="8" type="ORF">HH215_13095</name>
</gene>
<keyword evidence="9" id="KW-1185">Reference proteome</keyword>
<dbReference type="Pfam" id="PF17851">
    <property type="entry name" value="GH43_C2"/>
    <property type="match status" value="1"/>
</dbReference>
<feature type="domain" description="Beta-xylosidase C-terminal Concanavalin A-like" evidence="7">
    <location>
        <begin position="306"/>
        <end position="499"/>
    </location>
</feature>
<dbReference type="CDD" id="cd09001">
    <property type="entry name" value="GH43_FsAxh1-like"/>
    <property type="match status" value="1"/>
</dbReference>
<dbReference type="PANTHER" id="PTHR42812:SF12">
    <property type="entry name" value="BETA-XYLOSIDASE-RELATED"/>
    <property type="match status" value="1"/>
</dbReference>
<dbReference type="PANTHER" id="PTHR42812">
    <property type="entry name" value="BETA-XYLOSIDASE"/>
    <property type="match status" value="1"/>
</dbReference>
<comment type="similarity">
    <text evidence="1 6">Belongs to the glycosyl hydrolase 43 family.</text>
</comment>
<dbReference type="Gene3D" id="2.60.120.200">
    <property type="match status" value="1"/>
</dbReference>
<name>A0A7Z2VIW4_9BACL</name>
<dbReference type="SUPFAM" id="SSF75005">
    <property type="entry name" value="Arabinanase/levansucrase/invertase"/>
    <property type="match status" value="1"/>
</dbReference>
<evidence type="ECO:0000313" key="9">
    <source>
        <dbReference type="Proteomes" id="UP000502248"/>
    </source>
</evidence>
<evidence type="ECO:0000256" key="6">
    <source>
        <dbReference type="RuleBase" id="RU361187"/>
    </source>
</evidence>
<evidence type="ECO:0000313" key="8">
    <source>
        <dbReference type="EMBL" id="QJD84028.1"/>
    </source>
</evidence>
<dbReference type="AlphaFoldDB" id="A0A7Z2VIW4"/>
<evidence type="ECO:0000256" key="5">
    <source>
        <dbReference type="PIRSR" id="PIRSR606710-2"/>
    </source>
</evidence>
<evidence type="ECO:0000256" key="1">
    <source>
        <dbReference type="ARBA" id="ARBA00009865"/>
    </source>
</evidence>
<sequence length="519" mass="59112">MSAITIMNPILWADVPDPSVIRTGEVFYMVSTSMHSMPGCPIMKSVNLVDWEVVRYVFDTIEDNDSHNLIDGRGIYGQGSWATSLRYHEGLFYVCFSCNDTKRFYVYRTTDIEKGPWERSVIEGLYHDPSLLFDDGRVYVFYGNGEIRVRELTSDVITFKDGGIDRLLLETAKDGIGLRCEGCHAYKRNGYYYLFFIEWPKTGNGRRRQLVYRSRELLGPYEHKVVLDDDMGFGNNGVAQGGIIETPFGEWFAVLFQDHGAVGRIPIVVPVYWDNDWPVFGIGGSVPQSFEAKLPASPARSLVACDEFDYAQNKLILNWQWNHNPDNRLWSATARPGWLRLHTGRLAESVLQARNTLTQRTEGPACEGTTLLDSSGMRPGDRAGLVALQNGFGSVGIRVDKRGQRSVCMCVNNGDDGEEVLESIAFDNRTIFLKIVFDFEQGDIARFYYSNDGVQWTEIGQPLHMKYTLDHFMGYRIGLYHYATRNEGGFTDFDFFRYRRNADLHAGETSVKWEVVNDR</sequence>
<dbReference type="InterPro" id="IPR006710">
    <property type="entry name" value="Glyco_hydro_43"/>
</dbReference>
<dbReference type="GO" id="GO:0005975">
    <property type="term" value="P:carbohydrate metabolic process"/>
    <property type="evidence" value="ECO:0007669"/>
    <property type="project" value="InterPro"/>
</dbReference>
<dbReference type="InterPro" id="IPR013320">
    <property type="entry name" value="ConA-like_dom_sf"/>
</dbReference>
<dbReference type="RefSeq" id="WP_169280313.1">
    <property type="nucleotide sequence ID" value="NZ_CP051680.1"/>
</dbReference>
<feature type="active site" description="Proton acceptor" evidence="4">
    <location>
        <position position="17"/>
    </location>
</feature>
<dbReference type="Gene3D" id="2.115.10.20">
    <property type="entry name" value="Glycosyl hydrolase domain, family 43"/>
    <property type="match status" value="1"/>
</dbReference>
<keyword evidence="3 6" id="KW-0326">Glycosidase</keyword>
<dbReference type="InterPro" id="IPR041542">
    <property type="entry name" value="GH43_C2"/>
</dbReference>
<accession>A0A7Z2VIW4</accession>
<dbReference type="GO" id="GO:0004553">
    <property type="term" value="F:hydrolase activity, hydrolyzing O-glycosyl compounds"/>
    <property type="evidence" value="ECO:0007669"/>
    <property type="project" value="InterPro"/>
</dbReference>
<feature type="active site" description="Proton donor" evidence="4">
    <location>
        <position position="181"/>
    </location>
</feature>
<evidence type="ECO:0000256" key="4">
    <source>
        <dbReference type="PIRSR" id="PIRSR606710-1"/>
    </source>
</evidence>
<protein>
    <submittedName>
        <fullName evidence="8">Glycosyl hydrolase 43 family protein</fullName>
    </submittedName>
</protein>
<dbReference type="InterPro" id="IPR051795">
    <property type="entry name" value="Glycosyl_Hydrlase_43"/>
</dbReference>
<dbReference type="KEGG" id="cheb:HH215_13095"/>
<organism evidence="8 9">
    <name type="scientific">Cohnella herbarum</name>
    <dbReference type="NCBI Taxonomy" id="2728023"/>
    <lineage>
        <taxon>Bacteria</taxon>
        <taxon>Bacillati</taxon>
        <taxon>Bacillota</taxon>
        <taxon>Bacilli</taxon>
        <taxon>Bacillales</taxon>
        <taxon>Paenibacillaceae</taxon>
        <taxon>Cohnella</taxon>
    </lineage>
</organism>
<keyword evidence="2 6" id="KW-0378">Hydrolase</keyword>
<reference evidence="8 9" key="1">
    <citation type="submission" date="2020-04" db="EMBL/GenBank/DDBJ databases">
        <title>Genome sequencing of novel species.</title>
        <authorList>
            <person name="Heo J."/>
            <person name="Kim S.-J."/>
            <person name="Kim J.-S."/>
            <person name="Hong S.-B."/>
            <person name="Kwon S.-W."/>
        </authorList>
    </citation>
    <scope>NUCLEOTIDE SEQUENCE [LARGE SCALE GENOMIC DNA]</scope>
    <source>
        <strain evidence="8 9">MFER-1</strain>
    </source>
</reference>
<dbReference type="EMBL" id="CP051680">
    <property type="protein sequence ID" value="QJD84028.1"/>
    <property type="molecule type" value="Genomic_DNA"/>
</dbReference>
<dbReference type="SUPFAM" id="SSF49899">
    <property type="entry name" value="Concanavalin A-like lectins/glucanases"/>
    <property type="match status" value="1"/>
</dbReference>
<dbReference type="Proteomes" id="UP000502248">
    <property type="component" value="Chromosome"/>
</dbReference>
<evidence type="ECO:0000256" key="3">
    <source>
        <dbReference type="ARBA" id="ARBA00023295"/>
    </source>
</evidence>
<evidence type="ECO:0000259" key="7">
    <source>
        <dbReference type="Pfam" id="PF17851"/>
    </source>
</evidence>
<feature type="site" description="Important for catalytic activity, responsible for pKa modulation of the active site Glu and correct orientation of both the proton donor and substrate" evidence="5">
    <location>
        <position position="128"/>
    </location>
</feature>
<dbReference type="InterPro" id="IPR023296">
    <property type="entry name" value="Glyco_hydro_beta-prop_sf"/>
</dbReference>
<proteinExistence type="inferred from homology"/>